<evidence type="ECO:0000259" key="8">
    <source>
        <dbReference type="Pfam" id="PF22642"/>
    </source>
</evidence>
<dbReference type="InterPro" id="IPR005526">
    <property type="entry name" value="Septum_form_inhib_MinC_C"/>
</dbReference>
<dbReference type="PANTHER" id="PTHR34108">
    <property type="entry name" value="SEPTUM SITE-DETERMINING PROTEIN MINC"/>
    <property type="match status" value="1"/>
</dbReference>
<evidence type="ECO:0000313" key="9">
    <source>
        <dbReference type="EMBL" id="SDB96019.1"/>
    </source>
</evidence>
<evidence type="ECO:0000256" key="1">
    <source>
        <dbReference type="ARBA" id="ARBA00006291"/>
    </source>
</evidence>
<dbReference type="GO" id="GO:0000917">
    <property type="term" value="P:division septum assembly"/>
    <property type="evidence" value="ECO:0007669"/>
    <property type="project" value="UniProtKB-KW"/>
</dbReference>
<dbReference type="AlphaFoldDB" id="A0A1G6HP18"/>
<dbReference type="Gene3D" id="3.30.160.540">
    <property type="match status" value="1"/>
</dbReference>
<comment type="subunit">
    <text evidence="5 6">Interacts with MinD and FtsZ.</text>
</comment>
<proteinExistence type="inferred from homology"/>
<evidence type="ECO:0000256" key="4">
    <source>
        <dbReference type="ARBA" id="ARBA00023306"/>
    </source>
</evidence>
<dbReference type="Pfam" id="PF03775">
    <property type="entry name" value="MinC_C"/>
    <property type="match status" value="1"/>
</dbReference>
<feature type="domain" description="Septum formation inhibitor MinC C-terminal" evidence="7">
    <location>
        <begin position="107"/>
        <end position="204"/>
    </location>
</feature>
<dbReference type="InterPro" id="IPR036145">
    <property type="entry name" value="MinC_C_sf"/>
</dbReference>
<dbReference type="InterPro" id="IPR055219">
    <property type="entry name" value="MinC_N_1"/>
</dbReference>
<keyword evidence="4 6" id="KW-0131">Cell cycle</keyword>
<protein>
    <recommendedName>
        <fullName evidence="6">Probable septum site-determining protein MinC</fullName>
    </recommendedName>
</protein>
<evidence type="ECO:0000256" key="3">
    <source>
        <dbReference type="ARBA" id="ARBA00023210"/>
    </source>
</evidence>
<evidence type="ECO:0000313" key="10">
    <source>
        <dbReference type="Proteomes" id="UP000242949"/>
    </source>
</evidence>
<evidence type="ECO:0000256" key="2">
    <source>
        <dbReference type="ARBA" id="ARBA00022618"/>
    </source>
</evidence>
<comment type="function">
    <text evidence="6">Cell division inhibitor that blocks the formation of polar Z ring septums. Rapidly oscillates between the poles of the cell to destabilize FtsZ filaments that have formed before they mature into polar Z rings. Prevents FtsZ polymerization.</text>
</comment>
<dbReference type="EMBL" id="FMYI01000003">
    <property type="protein sequence ID" value="SDB96019.1"/>
    <property type="molecule type" value="Genomic_DNA"/>
</dbReference>
<dbReference type="GO" id="GO:0000902">
    <property type="term" value="P:cell morphogenesis"/>
    <property type="evidence" value="ECO:0007669"/>
    <property type="project" value="InterPro"/>
</dbReference>
<dbReference type="GO" id="GO:1901891">
    <property type="term" value="P:regulation of cell septum assembly"/>
    <property type="evidence" value="ECO:0007669"/>
    <property type="project" value="InterPro"/>
</dbReference>
<dbReference type="InterPro" id="IPR013033">
    <property type="entry name" value="MinC"/>
</dbReference>
<comment type="similarity">
    <text evidence="1 6">Belongs to the MinC family.</text>
</comment>
<evidence type="ECO:0000259" key="7">
    <source>
        <dbReference type="Pfam" id="PF03775"/>
    </source>
</evidence>
<dbReference type="PANTHER" id="PTHR34108:SF1">
    <property type="entry name" value="SEPTUM SITE-DETERMINING PROTEIN MINC"/>
    <property type="match status" value="1"/>
</dbReference>
<sequence length="227" mass="25496">MLAKNQFVTIKGTRDGLTLYLNDTCDVDRLLEELDHMLMSEHFDHEESLVTITVQLGKRYLHTGEREKLESIISKRSHFVIQSIESDVVLKEDAIRWKEESEIRTFSKTIRSGQVIDIVGDVLLIGDINPGGTLKATGNIFVLGHLRGTAHAGHTGDKNAVIMASYMNPMQLRIADFFSRSPDYESDGVYMEGAYVEDSGKIMIDRLHVVAKKRPDLSGFERSVLNG</sequence>
<feature type="domain" description="Septum site-determining protein MinC N-terminal" evidence="8">
    <location>
        <begin position="8"/>
        <end position="84"/>
    </location>
</feature>
<dbReference type="SUPFAM" id="SSF63848">
    <property type="entry name" value="Cell-division inhibitor MinC, C-terminal domain"/>
    <property type="match status" value="1"/>
</dbReference>
<name>A0A1G6HP18_9BACI</name>
<gene>
    <name evidence="6" type="primary">minC</name>
    <name evidence="9" type="ORF">SAMN05421734_103151</name>
</gene>
<dbReference type="InterPro" id="IPR016098">
    <property type="entry name" value="CAP/MinC_C"/>
</dbReference>
<dbReference type="Pfam" id="PF22642">
    <property type="entry name" value="MinC_N_1"/>
    <property type="match status" value="1"/>
</dbReference>
<accession>A0A1G6HP18</accession>
<reference evidence="10" key="1">
    <citation type="submission" date="2016-09" db="EMBL/GenBank/DDBJ databases">
        <authorList>
            <person name="Varghese N."/>
            <person name="Submissions S."/>
        </authorList>
    </citation>
    <scope>NUCLEOTIDE SEQUENCE [LARGE SCALE GENOMIC DNA]</scope>
    <source>
        <strain evidence="10">S5</strain>
    </source>
</reference>
<keyword evidence="3 6" id="KW-0717">Septation</keyword>
<keyword evidence="10" id="KW-1185">Reference proteome</keyword>
<evidence type="ECO:0000256" key="5">
    <source>
        <dbReference type="ARBA" id="ARBA00046874"/>
    </source>
</evidence>
<dbReference type="NCBIfam" id="TIGR01222">
    <property type="entry name" value="minC"/>
    <property type="match status" value="1"/>
</dbReference>
<dbReference type="Gene3D" id="2.160.20.70">
    <property type="match status" value="1"/>
</dbReference>
<dbReference type="STRING" id="1612202.SAMN05421734_103151"/>
<organism evidence="9 10">
    <name type="scientific">Pelagirhabdus alkalitolerans</name>
    <dbReference type="NCBI Taxonomy" id="1612202"/>
    <lineage>
        <taxon>Bacteria</taxon>
        <taxon>Bacillati</taxon>
        <taxon>Bacillota</taxon>
        <taxon>Bacilli</taxon>
        <taxon>Bacillales</taxon>
        <taxon>Bacillaceae</taxon>
        <taxon>Pelagirhabdus</taxon>
    </lineage>
</organism>
<keyword evidence="2 6" id="KW-0132">Cell division</keyword>
<dbReference type="Proteomes" id="UP000242949">
    <property type="component" value="Unassembled WGS sequence"/>
</dbReference>
<evidence type="ECO:0000256" key="6">
    <source>
        <dbReference type="HAMAP-Rule" id="MF_00267"/>
    </source>
</evidence>
<dbReference type="HAMAP" id="MF_00267">
    <property type="entry name" value="MinC"/>
    <property type="match status" value="1"/>
</dbReference>
<dbReference type="OrthoDB" id="9790810at2"/>